<accession>B3N1X7</accession>
<keyword evidence="1" id="KW-0175">Coiled coil</keyword>
<sequence>MGSQEVGVVEGVDANGMNAGTVKDQHAAHGQSLTAGILEAGGLGSGPPSMFKEHSPQFMSCFLGSGKLVCYEMIVAGDSDIQHYNHPFKRSPSQHITFIYDITMSNFETEYKRADVGFPEWSNINRKSDLEGVLGFFDKNKGSSDVLKQQRQPVESTNIESRNALQRFKVSEKIRLGPKHDVCNTRSRNPSMSTKVPPQAYNFMGIYSERKDKLIQQQKEQERKQREFRSRPMPDFRLVHERQAIKVVVHRVTHPVTPNVLRNSQEMEAKRRKRVEQLRKERQLEDELHRRQAPKAKAIPLSSRLHLKPENHRSHSYVVKVEPFNLSSELRVQARRLYNQKSSRMQETRRRELETERQRLEREAYLKQRQLTSFRARPNPFAVLSR</sequence>
<reference evidence="2 3" key="1">
    <citation type="journal article" date="2007" name="Nature">
        <title>Evolution of genes and genomes on the Drosophila phylogeny.</title>
        <authorList>
            <consortium name="Drosophila 12 Genomes Consortium"/>
            <person name="Clark A.G."/>
            <person name="Eisen M.B."/>
            <person name="Smith D.R."/>
            <person name="Bergman C.M."/>
            <person name="Oliver B."/>
            <person name="Markow T.A."/>
            <person name="Kaufman T.C."/>
            <person name="Kellis M."/>
            <person name="Gelbart W."/>
            <person name="Iyer V.N."/>
            <person name="Pollard D.A."/>
            <person name="Sackton T.B."/>
            <person name="Larracuente A.M."/>
            <person name="Singh N.D."/>
            <person name="Abad J.P."/>
            <person name="Abt D.N."/>
            <person name="Adryan B."/>
            <person name="Aguade M."/>
            <person name="Akashi H."/>
            <person name="Anderson W.W."/>
            <person name="Aquadro C.F."/>
            <person name="Ardell D.H."/>
            <person name="Arguello R."/>
            <person name="Artieri C.G."/>
            <person name="Barbash D.A."/>
            <person name="Barker D."/>
            <person name="Barsanti P."/>
            <person name="Batterham P."/>
            <person name="Batzoglou S."/>
            <person name="Begun D."/>
            <person name="Bhutkar A."/>
            <person name="Blanco E."/>
            <person name="Bosak S.A."/>
            <person name="Bradley R.K."/>
            <person name="Brand A.D."/>
            <person name="Brent M.R."/>
            <person name="Brooks A.N."/>
            <person name="Brown R.H."/>
            <person name="Butlin R.K."/>
            <person name="Caggese C."/>
            <person name="Calvi B.R."/>
            <person name="Bernardo de Carvalho A."/>
            <person name="Caspi A."/>
            <person name="Castrezana S."/>
            <person name="Celniker S.E."/>
            <person name="Chang J.L."/>
            <person name="Chapple C."/>
            <person name="Chatterji S."/>
            <person name="Chinwalla A."/>
            <person name="Civetta A."/>
            <person name="Clifton S.W."/>
            <person name="Comeron J.M."/>
            <person name="Costello J.C."/>
            <person name="Coyne J.A."/>
            <person name="Daub J."/>
            <person name="David R.G."/>
            <person name="Delcher A.L."/>
            <person name="Delehaunty K."/>
            <person name="Do C.B."/>
            <person name="Ebling H."/>
            <person name="Edwards K."/>
            <person name="Eickbush T."/>
            <person name="Evans J.D."/>
            <person name="Filipski A."/>
            <person name="Findeiss S."/>
            <person name="Freyhult E."/>
            <person name="Fulton L."/>
            <person name="Fulton R."/>
            <person name="Garcia A.C."/>
            <person name="Gardiner A."/>
            <person name="Garfield D.A."/>
            <person name="Garvin B.E."/>
            <person name="Gibson G."/>
            <person name="Gilbert D."/>
            <person name="Gnerre S."/>
            <person name="Godfrey J."/>
            <person name="Good R."/>
            <person name="Gotea V."/>
            <person name="Gravely B."/>
            <person name="Greenberg A.J."/>
            <person name="Griffiths-Jones S."/>
            <person name="Gross S."/>
            <person name="Guigo R."/>
            <person name="Gustafson E.A."/>
            <person name="Haerty W."/>
            <person name="Hahn M.W."/>
            <person name="Halligan D.L."/>
            <person name="Halpern A.L."/>
            <person name="Halter G.M."/>
            <person name="Han M.V."/>
            <person name="Heger A."/>
            <person name="Hillier L."/>
            <person name="Hinrichs A.S."/>
            <person name="Holmes I."/>
            <person name="Hoskins R.A."/>
            <person name="Hubisz M.J."/>
            <person name="Hultmark D."/>
            <person name="Huntley M.A."/>
            <person name="Jaffe D.B."/>
            <person name="Jagadeeshan S."/>
            <person name="Jeck W.R."/>
            <person name="Johnson J."/>
            <person name="Jones C.D."/>
            <person name="Jordan W.C."/>
            <person name="Karpen G.H."/>
            <person name="Kataoka E."/>
            <person name="Keightley P.D."/>
            <person name="Kheradpour P."/>
            <person name="Kirkness E.F."/>
            <person name="Koerich L.B."/>
            <person name="Kristiansen K."/>
            <person name="Kudrna D."/>
            <person name="Kulathinal R.J."/>
            <person name="Kumar S."/>
            <person name="Kwok R."/>
            <person name="Lander E."/>
            <person name="Langley C.H."/>
            <person name="Lapoint R."/>
            <person name="Lazzaro B.P."/>
            <person name="Lee S.J."/>
            <person name="Levesque L."/>
            <person name="Li R."/>
            <person name="Lin C.F."/>
            <person name="Lin M.F."/>
            <person name="Lindblad-Toh K."/>
            <person name="Llopart A."/>
            <person name="Long M."/>
            <person name="Low L."/>
            <person name="Lozovsky E."/>
            <person name="Lu J."/>
            <person name="Luo M."/>
            <person name="Machado C.A."/>
            <person name="Makalowski W."/>
            <person name="Marzo M."/>
            <person name="Matsuda M."/>
            <person name="Matzkin L."/>
            <person name="McAllister B."/>
            <person name="McBride C.S."/>
            <person name="McKernan B."/>
            <person name="McKernan K."/>
            <person name="Mendez-Lago M."/>
            <person name="Minx P."/>
            <person name="Mollenhauer M.U."/>
            <person name="Montooth K."/>
            <person name="Mount S.M."/>
            <person name="Mu X."/>
            <person name="Myers E."/>
            <person name="Negre B."/>
            <person name="Newfeld S."/>
            <person name="Nielsen R."/>
            <person name="Noor M.A."/>
            <person name="O'Grady P."/>
            <person name="Pachter L."/>
            <person name="Papaceit M."/>
            <person name="Parisi M.J."/>
            <person name="Parisi M."/>
            <person name="Parts L."/>
            <person name="Pedersen J.S."/>
            <person name="Pesole G."/>
            <person name="Phillippy A.M."/>
            <person name="Ponting C.P."/>
            <person name="Pop M."/>
            <person name="Porcelli D."/>
            <person name="Powell J.R."/>
            <person name="Prohaska S."/>
            <person name="Pruitt K."/>
            <person name="Puig M."/>
            <person name="Quesneville H."/>
            <person name="Ram K.R."/>
            <person name="Rand D."/>
            <person name="Rasmussen M.D."/>
            <person name="Reed L.K."/>
            <person name="Reenan R."/>
            <person name="Reily A."/>
            <person name="Remington K.A."/>
            <person name="Rieger T.T."/>
            <person name="Ritchie M.G."/>
            <person name="Robin C."/>
            <person name="Rogers Y.H."/>
            <person name="Rohde C."/>
            <person name="Rozas J."/>
            <person name="Rubenfield M.J."/>
            <person name="Ruiz A."/>
            <person name="Russo S."/>
            <person name="Salzberg S.L."/>
            <person name="Sanchez-Gracia A."/>
            <person name="Saranga D.J."/>
            <person name="Sato H."/>
            <person name="Schaeffer S.W."/>
            <person name="Schatz M.C."/>
            <person name="Schlenke T."/>
            <person name="Schwartz R."/>
            <person name="Segarra C."/>
            <person name="Singh R.S."/>
            <person name="Sirot L."/>
            <person name="Sirota M."/>
            <person name="Sisneros N.B."/>
            <person name="Smith C.D."/>
            <person name="Smith T.F."/>
            <person name="Spieth J."/>
            <person name="Stage D.E."/>
            <person name="Stark A."/>
            <person name="Stephan W."/>
            <person name="Strausberg R.L."/>
            <person name="Strempel S."/>
            <person name="Sturgill D."/>
            <person name="Sutton G."/>
            <person name="Sutton G.G."/>
            <person name="Tao W."/>
            <person name="Teichmann S."/>
            <person name="Tobari Y.N."/>
            <person name="Tomimura Y."/>
            <person name="Tsolas J.M."/>
            <person name="Valente V.L."/>
            <person name="Venter E."/>
            <person name="Venter J.C."/>
            <person name="Vicario S."/>
            <person name="Vieira F.G."/>
            <person name="Vilella A.J."/>
            <person name="Villasante A."/>
            <person name="Walenz B."/>
            <person name="Wang J."/>
            <person name="Wasserman M."/>
            <person name="Watts T."/>
            <person name="Wilson D."/>
            <person name="Wilson R.K."/>
            <person name="Wing R.A."/>
            <person name="Wolfner M.F."/>
            <person name="Wong A."/>
            <person name="Wong G.K."/>
            <person name="Wu C.I."/>
            <person name="Wu G."/>
            <person name="Yamamoto D."/>
            <person name="Yang H.P."/>
            <person name="Yang S.P."/>
            <person name="Yorke J.A."/>
            <person name="Yoshida K."/>
            <person name="Zdobnov E."/>
            <person name="Zhang P."/>
            <person name="Zhang Y."/>
            <person name="Zimin A.V."/>
            <person name="Baldwin J."/>
            <person name="Abdouelleil A."/>
            <person name="Abdulkadir J."/>
            <person name="Abebe A."/>
            <person name="Abera B."/>
            <person name="Abreu J."/>
            <person name="Acer S.C."/>
            <person name="Aftuck L."/>
            <person name="Alexander A."/>
            <person name="An P."/>
            <person name="Anderson E."/>
            <person name="Anderson S."/>
            <person name="Arachi H."/>
            <person name="Azer M."/>
            <person name="Bachantsang P."/>
            <person name="Barry A."/>
            <person name="Bayul T."/>
            <person name="Berlin A."/>
            <person name="Bessette D."/>
            <person name="Bloom T."/>
            <person name="Blye J."/>
            <person name="Boguslavskiy L."/>
            <person name="Bonnet C."/>
            <person name="Boukhgalter B."/>
            <person name="Bourzgui I."/>
            <person name="Brown A."/>
            <person name="Cahill P."/>
            <person name="Channer S."/>
            <person name="Cheshatsang Y."/>
            <person name="Chuda L."/>
            <person name="Citroen M."/>
            <person name="Collymore A."/>
            <person name="Cooke P."/>
            <person name="Costello M."/>
            <person name="D'Aco K."/>
            <person name="Daza R."/>
            <person name="De Haan G."/>
            <person name="DeGray S."/>
            <person name="DeMaso C."/>
            <person name="Dhargay N."/>
            <person name="Dooley K."/>
            <person name="Dooley E."/>
            <person name="Doricent M."/>
            <person name="Dorje P."/>
            <person name="Dorjee K."/>
            <person name="Dupes A."/>
            <person name="Elong R."/>
            <person name="Falk J."/>
            <person name="Farina A."/>
            <person name="Faro S."/>
            <person name="Ferguson D."/>
            <person name="Fisher S."/>
            <person name="Foley C.D."/>
            <person name="Franke A."/>
            <person name="Friedrich D."/>
            <person name="Gadbois L."/>
            <person name="Gearin G."/>
            <person name="Gearin C.R."/>
            <person name="Giannoukos G."/>
            <person name="Goode T."/>
            <person name="Graham J."/>
            <person name="Grandbois E."/>
            <person name="Grewal S."/>
            <person name="Gyaltsen K."/>
            <person name="Hafez N."/>
            <person name="Hagos B."/>
            <person name="Hall J."/>
            <person name="Henson C."/>
            <person name="Hollinger A."/>
            <person name="Honan T."/>
            <person name="Huard M.D."/>
            <person name="Hughes L."/>
            <person name="Hurhula B."/>
            <person name="Husby M.E."/>
            <person name="Kamat A."/>
            <person name="Kanga B."/>
            <person name="Kashin S."/>
            <person name="Khazanovich D."/>
            <person name="Kisner P."/>
            <person name="Lance K."/>
            <person name="Lara M."/>
            <person name="Lee W."/>
            <person name="Lennon N."/>
            <person name="Letendre F."/>
            <person name="LeVine R."/>
            <person name="Lipovsky A."/>
            <person name="Liu X."/>
            <person name="Liu J."/>
            <person name="Liu S."/>
            <person name="Lokyitsang T."/>
            <person name="Lokyitsang Y."/>
            <person name="Lubonja R."/>
            <person name="Lui A."/>
            <person name="MacDonald P."/>
            <person name="Magnisalis V."/>
            <person name="Maru K."/>
            <person name="Matthews C."/>
            <person name="McCusker W."/>
            <person name="McDonough S."/>
            <person name="Mehta T."/>
            <person name="Meldrim J."/>
            <person name="Meneus L."/>
            <person name="Mihai O."/>
            <person name="Mihalev A."/>
            <person name="Mihova T."/>
            <person name="Mittelman R."/>
            <person name="Mlenga V."/>
            <person name="Montmayeur A."/>
            <person name="Mulrain L."/>
            <person name="Navidi A."/>
            <person name="Naylor J."/>
            <person name="Negash T."/>
            <person name="Nguyen T."/>
            <person name="Nguyen N."/>
            <person name="Nicol R."/>
            <person name="Norbu C."/>
            <person name="Norbu N."/>
            <person name="Novod N."/>
            <person name="O'Neill B."/>
            <person name="Osman S."/>
            <person name="Markiewicz E."/>
            <person name="Oyono O.L."/>
            <person name="Patti C."/>
            <person name="Phunkhang P."/>
            <person name="Pierre F."/>
            <person name="Priest M."/>
            <person name="Raghuraman S."/>
            <person name="Rege F."/>
            <person name="Reyes R."/>
            <person name="Rise C."/>
            <person name="Rogov P."/>
            <person name="Ross K."/>
            <person name="Ryan E."/>
            <person name="Settipalli S."/>
            <person name="Shea T."/>
            <person name="Sherpa N."/>
            <person name="Shi L."/>
            <person name="Shih D."/>
            <person name="Sparrow T."/>
            <person name="Spaulding J."/>
            <person name="Stalker J."/>
            <person name="Stange-Thomann N."/>
            <person name="Stavropoulos S."/>
            <person name="Stone C."/>
            <person name="Strader C."/>
            <person name="Tesfaye S."/>
            <person name="Thomson T."/>
            <person name="Thoulutsang Y."/>
            <person name="Thoulutsang D."/>
            <person name="Topham K."/>
            <person name="Topping I."/>
            <person name="Tsamla T."/>
            <person name="Vassiliev H."/>
            <person name="Vo A."/>
            <person name="Wangchuk T."/>
            <person name="Wangdi T."/>
            <person name="Weiand M."/>
            <person name="Wilkinson J."/>
            <person name="Wilson A."/>
            <person name="Yadav S."/>
            <person name="Young G."/>
            <person name="Yu Q."/>
            <person name="Zembek L."/>
            <person name="Zhong D."/>
            <person name="Zimmer A."/>
            <person name="Zwirko Z."/>
            <person name="Jaffe D.B."/>
            <person name="Alvarez P."/>
            <person name="Brockman W."/>
            <person name="Butler J."/>
            <person name="Chin C."/>
            <person name="Gnerre S."/>
            <person name="Grabherr M."/>
            <person name="Kleber M."/>
            <person name="Mauceli E."/>
            <person name="MacCallum I."/>
        </authorList>
    </citation>
    <scope>NUCLEOTIDE SEQUENCE [LARGE SCALE GENOMIC DNA]</scope>
    <source>
        <strain evidence="3">Tucson 14024-0371.13</strain>
    </source>
</reference>
<dbReference type="OrthoDB" id="1684416at2759"/>
<dbReference type="STRING" id="7217.B3N1X7"/>
<evidence type="ECO:0000256" key="1">
    <source>
        <dbReference type="SAM" id="Coils"/>
    </source>
</evidence>
<organism evidence="2 3">
    <name type="scientific">Drosophila ananassae</name>
    <name type="common">Fruit fly</name>
    <dbReference type="NCBI Taxonomy" id="7217"/>
    <lineage>
        <taxon>Eukaryota</taxon>
        <taxon>Metazoa</taxon>
        <taxon>Ecdysozoa</taxon>
        <taxon>Arthropoda</taxon>
        <taxon>Hexapoda</taxon>
        <taxon>Insecta</taxon>
        <taxon>Pterygota</taxon>
        <taxon>Neoptera</taxon>
        <taxon>Endopterygota</taxon>
        <taxon>Diptera</taxon>
        <taxon>Brachycera</taxon>
        <taxon>Muscomorpha</taxon>
        <taxon>Ephydroidea</taxon>
        <taxon>Drosophilidae</taxon>
        <taxon>Drosophila</taxon>
        <taxon>Sophophora</taxon>
    </lineage>
</organism>
<dbReference type="Proteomes" id="UP000007801">
    <property type="component" value="Unassembled WGS sequence"/>
</dbReference>
<dbReference type="AlphaFoldDB" id="B3N1X7"/>
<protein>
    <recommendedName>
        <fullName evidence="4">TPX2 C-terminal domain-containing protein</fullName>
    </recommendedName>
</protein>
<feature type="coiled-coil region" evidence="1">
    <location>
        <begin position="343"/>
        <end position="370"/>
    </location>
</feature>
<evidence type="ECO:0000313" key="3">
    <source>
        <dbReference type="Proteomes" id="UP000007801"/>
    </source>
</evidence>
<evidence type="ECO:0000313" key="2">
    <source>
        <dbReference type="EMBL" id="EDV30587.2"/>
    </source>
</evidence>
<name>B3N1X7_DROAN</name>
<dbReference type="eggNOG" id="ENOG502TBB4">
    <property type="taxonomic scope" value="Eukaryota"/>
</dbReference>
<proteinExistence type="predicted"/>
<gene>
    <name evidence="2" type="primary">Dana\GF20593</name>
    <name evidence="2" type="synonym">dana_GLEANR_3459</name>
    <name evidence="2" type="ORF">GF20593</name>
</gene>
<dbReference type="InParanoid" id="B3N1X7"/>
<dbReference type="HOGENOM" id="CLU_068971_0_0_1"/>
<keyword evidence="3" id="KW-1185">Reference proteome</keyword>
<dbReference type="EMBL" id="CH902667">
    <property type="protein sequence ID" value="EDV30587.2"/>
    <property type="molecule type" value="Genomic_DNA"/>
</dbReference>
<evidence type="ECO:0008006" key="4">
    <source>
        <dbReference type="Google" id="ProtNLM"/>
    </source>
</evidence>